<dbReference type="EMBL" id="CAJPWZ010001833">
    <property type="protein sequence ID" value="CAG2225052.1"/>
    <property type="molecule type" value="Genomic_DNA"/>
</dbReference>
<gene>
    <name evidence="2" type="ORF">MEDL_38224</name>
</gene>
<keyword evidence="3" id="KW-1185">Reference proteome</keyword>
<proteinExistence type="predicted"/>
<accession>A0A8S3T7K7</accession>
<evidence type="ECO:0000313" key="2">
    <source>
        <dbReference type="EMBL" id="CAG2225052.1"/>
    </source>
</evidence>
<evidence type="ECO:0000313" key="3">
    <source>
        <dbReference type="Proteomes" id="UP000683360"/>
    </source>
</evidence>
<organism evidence="2 3">
    <name type="scientific">Mytilus edulis</name>
    <name type="common">Blue mussel</name>
    <dbReference type="NCBI Taxonomy" id="6550"/>
    <lineage>
        <taxon>Eukaryota</taxon>
        <taxon>Metazoa</taxon>
        <taxon>Spiralia</taxon>
        <taxon>Lophotrochozoa</taxon>
        <taxon>Mollusca</taxon>
        <taxon>Bivalvia</taxon>
        <taxon>Autobranchia</taxon>
        <taxon>Pteriomorphia</taxon>
        <taxon>Mytilida</taxon>
        <taxon>Mytiloidea</taxon>
        <taxon>Mytilidae</taxon>
        <taxon>Mytilinae</taxon>
        <taxon>Mytilus</taxon>
    </lineage>
</organism>
<dbReference type="Pfam" id="PF10873">
    <property type="entry name" value="CYYR1"/>
    <property type="match status" value="1"/>
</dbReference>
<sequence>METIEKLYFMVTFLILNSVSHVEGYRRYYRSYYYYSSDGISIGAIVGIVIGGLFVIGITITFIAALCGALCFSKRSHRSVTSVPSNNIAVVTAHPGYPQMQPINNQFYGPANQFPPPPAYYESQNQTLPMGTNVFRHHLLQGLTDTTQNQRILS</sequence>
<keyword evidence="1" id="KW-0812">Transmembrane</keyword>
<dbReference type="AlphaFoldDB" id="A0A8S3T7K7"/>
<evidence type="ECO:0000256" key="1">
    <source>
        <dbReference type="SAM" id="Phobius"/>
    </source>
</evidence>
<reference evidence="2" key="1">
    <citation type="submission" date="2021-03" db="EMBL/GenBank/DDBJ databases">
        <authorList>
            <person name="Bekaert M."/>
        </authorList>
    </citation>
    <scope>NUCLEOTIDE SEQUENCE</scope>
</reference>
<dbReference type="OrthoDB" id="10509053at2759"/>
<dbReference type="Proteomes" id="UP000683360">
    <property type="component" value="Unassembled WGS sequence"/>
</dbReference>
<feature type="transmembrane region" description="Helical" evidence="1">
    <location>
        <begin position="7"/>
        <end position="25"/>
    </location>
</feature>
<protein>
    <submittedName>
        <fullName evidence="2">Uncharacterized protein</fullName>
    </submittedName>
</protein>
<comment type="caution">
    <text evidence="2">The sequence shown here is derived from an EMBL/GenBank/DDBJ whole genome shotgun (WGS) entry which is preliminary data.</text>
</comment>
<name>A0A8S3T7K7_MYTED</name>
<keyword evidence="1" id="KW-0472">Membrane</keyword>
<keyword evidence="1" id="KW-1133">Transmembrane helix</keyword>
<dbReference type="InterPro" id="IPR022640">
    <property type="entry name" value="CYYR1"/>
</dbReference>
<feature type="transmembrane region" description="Helical" evidence="1">
    <location>
        <begin position="45"/>
        <end position="72"/>
    </location>
</feature>